<dbReference type="PANTHER" id="PTHR13832:SF827">
    <property type="entry name" value="PROTEIN PHOSPHATASE 1L"/>
    <property type="match status" value="1"/>
</dbReference>
<dbReference type="EC" id="3.1.3.16" evidence="2"/>
<evidence type="ECO:0000313" key="3">
    <source>
        <dbReference type="Proteomes" id="UP000679307"/>
    </source>
</evidence>
<dbReference type="InterPro" id="IPR015655">
    <property type="entry name" value="PP2C"/>
</dbReference>
<dbReference type="Proteomes" id="UP000679307">
    <property type="component" value="Chromosome"/>
</dbReference>
<dbReference type="EMBL" id="CP075371">
    <property type="protein sequence ID" value="QVT78623.1"/>
    <property type="molecule type" value="Genomic_DNA"/>
</dbReference>
<organism evidence="2 3">
    <name type="scientific">Nocardioides aquaticus</name>
    <dbReference type="NCBI Taxonomy" id="160826"/>
    <lineage>
        <taxon>Bacteria</taxon>
        <taxon>Bacillati</taxon>
        <taxon>Actinomycetota</taxon>
        <taxon>Actinomycetes</taxon>
        <taxon>Propionibacteriales</taxon>
        <taxon>Nocardioidaceae</taxon>
        <taxon>Nocardioides</taxon>
    </lineage>
</organism>
<dbReference type="InterPro" id="IPR001932">
    <property type="entry name" value="PPM-type_phosphatase-like_dom"/>
</dbReference>
<gene>
    <name evidence="2" type="primary">stp_4</name>
    <name evidence="2" type="ORF">ENKNEFLB_01001</name>
</gene>
<protein>
    <submittedName>
        <fullName evidence="2">Serine/threonine phosphatase stp</fullName>
        <ecNumber evidence="2">3.1.3.16</ecNumber>
    </submittedName>
</protein>
<dbReference type="SMART" id="SM00331">
    <property type="entry name" value="PP2C_SIG"/>
    <property type="match status" value="1"/>
</dbReference>
<dbReference type="Pfam" id="PF13672">
    <property type="entry name" value="PP2C_2"/>
    <property type="match status" value="1"/>
</dbReference>
<reference evidence="2 3" key="1">
    <citation type="submission" date="2021-05" db="EMBL/GenBank/DDBJ databases">
        <title>Complete genome of Nocardioides aquaticus KCTC 9944T isolated from meromictic and hypersaline Ekho Lake, Antarctica.</title>
        <authorList>
            <person name="Hwang K."/>
            <person name="Kim K.M."/>
            <person name="Choe H."/>
        </authorList>
    </citation>
    <scope>NUCLEOTIDE SEQUENCE [LARGE SCALE GENOMIC DNA]</scope>
    <source>
        <strain evidence="2 3">KCTC 9944</strain>
    </source>
</reference>
<dbReference type="PANTHER" id="PTHR13832">
    <property type="entry name" value="PROTEIN PHOSPHATASE 2C"/>
    <property type="match status" value="1"/>
</dbReference>
<proteinExistence type="predicted"/>
<dbReference type="SMART" id="SM00332">
    <property type="entry name" value="PP2Cc"/>
    <property type="match status" value="1"/>
</dbReference>
<keyword evidence="3" id="KW-1185">Reference proteome</keyword>
<dbReference type="GO" id="GO:0004722">
    <property type="term" value="F:protein serine/threonine phosphatase activity"/>
    <property type="evidence" value="ECO:0007669"/>
    <property type="project" value="UniProtKB-EC"/>
</dbReference>
<evidence type="ECO:0000259" key="1">
    <source>
        <dbReference type="PROSITE" id="PS51746"/>
    </source>
</evidence>
<dbReference type="PROSITE" id="PS51746">
    <property type="entry name" value="PPM_2"/>
    <property type="match status" value="1"/>
</dbReference>
<accession>A0ABX8EHP0</accession>
<sequence>MSAPKQVRLLHGATSHVGLVREANEDSLLVSPPVFVVADGMGGHDRGEVASALAVEALAVVAGQEPGDARATADAVDAALRDAQQRVAAYDAEQRAAGARRFASGTTVVSAVLSTYDGAPVWVVSNLGDSRAYGTDGTSLVRLSVDHSLVQELLDAGSITPEEARVHPERHVVTRALGASGAVGADHVLARLDVAPRLLLCSDGITDLVDDDTIARLLAAAPGPQEAADALVAAALAAGGIDNATAVVVDVVGWTSPDAGRRDVPQVVTDAATVPMPVLD</sequence>
<evidence type="ECO:0000313" key="2">
    <source>
        <dbReference type="EMBL" id="QVT78623.1"/>
    </source>
</evidence>
<dbReference type="CDD" id="cd00143">
    <property type="entry name" value="PP2Cc"/>
    <property type="match status" value="1"/>
</dbReference>
<feature type="domain" description="PPM-type phosphatase" evidence="1">
    <location>
        <begin position="10"/>
        <end position="251"/>
    </location>
</feature>
<keyword evidence="2" id="KW-0378">Hydrolase</keyword>
<dbReference type="RefSeq" id="WP_246535846.1">
    <property type="nucleotide sequence ID" value="NZ_BAAAHS010000036.1"/>
</dbReference>
<name>A0ABX8EHP0_9ACTN</name>